<dbReference type="InterPro" id="IPR021109">
    <property type="entry name" value="Peptidase_aspartic_dom_sf"/>
</dbReference>
<name>A0A2N9GAZ9_FAGSY</name>
<dbReference type="Pfam" id="PF03732">
    <property type="entry name" value="Retrotrans_gag"/>
    <property type="match status" value="1"/>
</dbReference>
<dbReference type="SUPFAM" id="SSF50630">
    <property type="entry name" value="Acid proteases"/>
    <property type="match status" value="1"/>
</dbReference>
<dbReference type="PANTHER" id="PTHR33240:SF15">
    <property type="entry name" value="GAG-PRO-LIKE PROTEIN"/>
    <property type="match status" value="1"/>
</dbReference>
<dbReference type="InterPro" id="IPR005162">
    <property type="entry name" value="Retrotrans_gag_dom"/>
</dbReference>
<evidence type="ECO:0000259" key="2">
    <source>
        <dbReference type="Pfam" id="PF03732"/>
    </source>
</evidence>
<dbReference type="AlphaFoldDB" id="A0A2N9GAZ9"/>
<evidence type="ECO:0000313" key="3">
    <source>
        <dbReference type="EMBL" id="SPC96401.1"/>
    </source>
</evidence>
<feature type="compositionally biased region" description="Polar residues" evidence="1">
    <location>
        <begin position="326"/>
        <end position="339"/>
    </location>
</feature>
<reference evidence="3" key="1">
    <citation type="submission" date="2018-02" db="EMBL/GenBank/DDBJ databases">
        <authorList>
            <person name="Cohen D.B."/>
            <person name="Kent A.D."/>
        </authorList>
    </citation>
    <scope>NUCLEOTIDE SEQUENCE</scope>
</reference>
<feature type="region of interest" description="Disordered" evidence="1">
    <location>
        <begin position="316"/>
        <end position="345"/>
    </location>
</feature>
<accession>A0A2N9GAZ9</accession>
<feature type="domain" description="Retrotransposon gag" evidence="2">
    <location>
        <begin position="236"/>
        <end position="287"/>
    </location>
</feature>
<evidence type="ECO:0000256" key="1">
    <source>
        <dbReference type="SAM" id="MobiDB-lite"/>
    </source>
</evidence>
<feature type="compositionally biased region" description="Polar residues" evidence="1">
    <location>
        <begin position="41"/>
        <end position="64"/>
    </location>
</feature>
<organism evidence="3">
    <name type="scientific">Fagus sylvatica</name>
    <name type="common">Beechnut</name>
    <dbReference type="NCBI Taxonomy" id="28930"/>
    <lineage>
        <taxon>Eukaryota</taxon>
        <taxon>Viridiplantae</taxon>
        <taxon>Streptophyta</taxon>
        <taxon>Embryophyta</taxon>
        <taxon>Tracheophyta</taxon>
        <taxon>Spermatophyta</taxon>
        <taxon>Magnoliopsida</taxon>
        <taxon>eudicotyledons</taxon>
        <taxon>Gunneridae</taxon>
        <taxon>Pentapetalae</taxon>
        <taxon>rosids</taxon>
        <taxon>fabids</taxon>
        <taxon>Fagales</taxon>
        <taxon>Fagaceae</taxon>
        <taxon>Fagus</taxon>
    </lineage>
</organism>
<sequence length="498" mass="57250">MRGGAVEQGQGLVREFEHEKCHQEWNHLDSNNKEWSHQEWNHPNSSNQEWNHLDSSSQEWNNLVSSSQGGSHLDSSNQEWNHLVLSSQEWNHLRWDNLNLDFLEWNHSSKNYVRNDYDDRNAYNIPEGEAFDRGIDLEERNIGIEPNPRLAQGQDLRDQILEVINQALGPSHRKAPRHPYRKPYHKRIDSEEWPRGFKIPDFTMFSGEDEKTVLEHISRFTVQCSEYSNNGNGKLRLFPNSLIGQAFTWYAALPANSINSWEEMEEKFQSHFASENVESETEFEEVKTSQTPVWPQKGQVVQVWFGRKKRSLRGRKEAEDNLIKAKQSQETSIKSVQDNSTEDTEDIENIKNIGHIEDIEDIEDTENMEDIENIEDVEDLEGFGNIEGVEKPTLSMSQHLKPLYIKAYMDGRPVNRVLVNNGVAINILPTSMLRKLFKTESDLIATDVSISGFAGRATKTNGVIPIKVKVDNKVATVVVVNTDSAYNALLGRDWIHSN</sequence>
<dbReference type="PANTHER" id="PTHR33240">
    <property type="entry name" value="OS08G0508500 PROTEIN"/>
    <property type="match status" value="1"/>
</dbReference>
<dbReference type="CDD" id="cd00303">
    <property type="entry name" value="retropepsin_like"/>
    <property type="match status" value="1"/>
</dbReference>
<proteinExistence type="predicted"/>
<protein>
    <recommendedName>
        <fullName evidence="2">Retrotransposon gag domain-containing protein</fullName>
    </recommendedName>
</protein>
<feature type="region of interest" description="Disordered" evidence="1">
    <location>
        <begin position="35"/>
        <end position="76"/>
    </location>
</feature>
<dbReference type="Gene3D" id="2.40.70.10">
    <property type="entry name" value="Acid Proteases"/>
    <property type="match status" value="1"/>
</dbReference>
<feature type="compositionally biased region" description="Low complexity" evidence="1">
    <location>
        <begin position="65"/>
        <end position="76"/>
    </location>
</feature>
<dbReference type="EMBL" id="OIVN01001668">
    <property type="protein sequence ID" value="SPC96401.1"/>
    <property type="molecule type" value="Genomic_DNA"/>
</dbReference>
<gene>
    <name evidence="3" type="ORF">FSB_LOCUS24283</name>
</gene>